<dbReference type="Proteomes" id="UP001151760">
    <property type="component" value="Unassembled WGS sequence"/>
</dbReference>
<gene>
    <name evidence="2" type="ORF">Tco_0751326</name>
</gene>
<sequence>MNHVKLGHDLVHKTQALLISNGNPYNSGSASGKAQQVEPVVGQDDSGGSGIGAVIVLSAAGGLDVPVTEARNADGREMGDGIPTQSSALGGASYLWLLFMNNLSCLLGLKDFKMILRVTTAQWDQQFYIEAESLIICLIINFVLLFYDSVTTAATTITTDVASTRPKAKGIIFHDQEEQASAFTPIVSSSQLPQAKDKGKGKMVEPEKPLKKKDQIALDEELALRLQAEEQVELEKERVAHQEAIREAVIEELDSIHAMIDADEELAAKLQAEEQEQFSIEENSRMLVEMIVERKKFFAAQRAAKQKRRSYEEIQKLFDRAYKQVSSFVPMDSEVVKSSVTRTEGSSKRAGDELESNKSNKQKIDEIIIAVILEYLVKISKKAHILKLKQRHLKITVLTSNTPYRSRKIRRICARTSLKTKKDQDPIRRSWSDSGEENEENDKDETCLMAQASSEVNFVGLTNRKLPRHKNDVEMVNTRWGGVGRDGRRI</sequence>
<evidence type="ECO:0000313" key="3">
    <source>
        <dbReference type="Proteomes" id="UP001151760"/>
    </source>
</evidence>
<reference evidence="2" key="2">
    <citation type="submission" date="2022-01" db="EMBL/GenBank/DDBJ databases">
        <authorList>
            <person name="Yamashiro T."/>
            <person name="Shiraishi A."/>
            <person name="Satake H."/>
            <person name="Nakayama K."/>
        </authorList>
    </citation>
    <scope>NUCLEOTIDE SEQUENCE</scope>
</reference>
<evidence type="ECO:0000313" key="2">
    <source>
        <dbReference type="EMBL" id="GJS84785.1"/>
    </source>
</evidence>
<keyword evidence="3" id="KW-1185">Reference proteome</keyword>
<reference evidence="2" key="1">
    <citation type="journal article" date="2022" name="Int. J. Mol. Sci.">
        <title>Draft Genome of Tanacetum Coccineum: Genomic Comparison of Closely Related Tanacetum-Family Plants.</title>
        <authorList>
            <person name="Yamashiro T."/>
            <person name="Shiraishi A."/>
            <person name="Nakayama K."/>
            <person name="Satake H."/>
        </authorList>
    </citation>
    <scope>NUCLEOTIDE SEQUENCE</scope>
</reference>
<name>A0ABQ4Z4Q5_9ASTR</name>
<feature type="region of interest" description="Disordered" evidence="1">
    <location>
        <begin position="420"/>
        <end position="443"/>
    </location>
</feature>
<feature type="compositionally biased region" description="Acidic residues" evidence="1">
    <location>
        <begin position="434"/>
        <end position="443"/>
    </location>
</feature>
<organism evidence="2 3">
    <name type="scientific">Tanacetum coccineum</name>
    <dbReference type="NCBI Taxonomy" id="301880"/>
    <lineage>
        <taxon>Eukaryota</taxon>
        <taxon>Viridiplantae</taxon>
        <taxon>Streptophyta</taxon>
        <taxon>Embryophyta</taxon>
        <taxon>Tracheophyta</taxon>
        <taxon>Spermatophyta</taxon>
        <taxon>Magnoliopsida</taxon>
        <taxon>eudicotyledons</taxon>
        <taxon>Gunneridae</taxon>
        <taxon>Pentapetalae</taxon>
        <taxon>asterids</taxon>
        <taxon>campanulids</taxon>
        <taxon>Asterales</taxon>
        <taxon>Asteraceae</taxon>
        <taxon>Asteroideae</taxon>
        <taxon>Anthemideae</taxon>
        <taxon>Anthemidinae</taxon>
        <taxon>Tanacetum</taxon>
    </lineage>
</organism>
<dbReference type="EMBL" id="BQNB010011002">
    <property type="protein sequence ID" value="GJS84785.1"/>
    <property type="molecule type" value="Genomic_DNA"/>
</dbReference>
<evidence type="ECO:0000256" key="1">
    <source>
        <dbReference type="SAM" id="MobiDB-lite"/>
    </source>
</evidence>
<accession>A0ABQ4Z4Q5</accession>
<proteinExistence type="predicted"/>
<protein>
    <submittedName>
        <fullName evidence="2">Uncharacterized protein</fullName>
    </submittedName>
</protein>
<feature type="compositionally biased region" description="Basic and acidic residues" evidence="1">
    <location>
        <begin position="420"/>
        <end position="431"/>
    </location>
</feature>
<comment type="caution">
    <text evidence="2">The sequence shown here is derived from an EMBL/GenBank/DDBJ whole genome shotgun (WGS) entry which is preliminary data.</text>
</comment>